<dbReference type="Proteomes" id="UP000323521">
    <property type="component" value="Chromosome"/>
</dbReference>
<dbReference type="InterPro" id="IPR009097">
    <property type="entry name" value="Cyclic_Pdiesterase"/>
</dbReference>
<dbReference type="EMBL" id="CP017634">
    <property type="protein sequence ID" value="ATW26645.1"/>
    <property type="molecule type" value="Genomic_DNA"/>
</dbReference>
<evidence type="ECO:0000313" key="2">
    <source>
        <dbReference type="Proteomes" id="UP000323521"/>
    </source>
</evidence>
<dbReference type="SUPFAM" id="SSF55144">
    <property type="entry name" value="LigT-like"/>
    <property type="match status" value="1"/>
</dbReference>
<sequence>MEMNYEDYCRHADQMVEEKFICTAAGELGPLGKFHKREDGAWEPVPYAGYSIITPTFLEDRANASFYQALCPMQAAFRHMISSVEVVEAPLGALHMTVARLISGDVFVRRLKDSREEELLLALNRLFSARMSTGPLMYQVKGWSFFPQGVLAAVVSPLTRADFGPLLAFRDGVYADKALCDLGVERKRGFDGHISLYYIEEHLPPAQKKILADAVREINKKFFAHPLPFHVTRAEVRRFHDFTGYCRSAAWPAYVF</sequence>
<evidence type="ECO:0000313" key="1">
    <source>
        <dbReference type="EMBL" id="ATW26645.1"/>
    </source>
</evidence>
<dbReference type="OrthoDB" id="457015at2"/>
<proteinExistence type="predicted"/>
<dbReference type="Gene3D" id="3.90.1140.10">
    <property type="entry name" value="Cyclic phosphodiesterase"/>
    <property type="match status" value="1"/>
</dbReference>
<dbReference type="AlphaFoldDB" id="A0A3G1KWR5"/>
<organism evidence="1 2">
    <name type="scientific">Formimonas warabiya</name>
    <dbReference type="NCBI Taxonomy" id="1761012"/>
    <lineage>
        <taxon>Bacteria</taxon>
        <taxon>Bacillati</taxon>
        <taxon>Bacillota</taxon>
        <taxon>Clostridia</taxon>
        <taxon>Eubacteriales</taxon>
        <taxon>Peptococcaceae</taxon>
        <taxon>Candidatus Formimonas</taxon>
    </lineage>
</organism>
<gene>
    <name evidence="1" type="ORF">DCMF_19490</name>
</gene>
<accession>A0A3G1KWR5</accession>
<evidence type="ECO:0008006" key="3">
    <source>
        <dbReference type="Google" id="ProtNLM"/>
    </source>
</evidence>
<name>A0A3G1KWR5_FORW1</name>
<dbReference type="KEGG" id="fwa:DCMF_19490"/>
<reference evidence="1 2" key="1">
    <citation type="submission" date="2016-10" db="EMBL/GenBank/DDBJ databases">
        <title>Complete Genome Sequence of Peptococcaceae strain DCMF.</title>
        <authorList>
            <person name="Edwards R.J."/>
            <person name="Holland S.I."/>
            <person name="Deshpande N.P."/>
            <person name="Wong Y.K."/>
            <person name="Ertan H."/>
            <person name="Manefield M."/>
            <person name="Russell T.L."/>
            <person name="Lee M.J."/>
        </authorList>
    </citation>
    <scope>NUCLEOTIDE SEQUENCE [LARGE SCALE GENOMIC DNA]</scope>
    <source>
        <strain evidence="1 2">DCMF</strain>
    </source>
</reference>
<dbReference type="RefSeq" id="WP_148135970.1">
    <property type="nucleotide sequence ID" value="NZ_CP017634.1"/>
</dbReference>
<keyword evidence="2" id="KW-1185">Reference proteome</keyword>
<protein>
    <recommendedName>
        <fullName evidence="3">DUF1868 domain-containing protein</fullName>
    </recommendedName>
</protein>